<reference evidence="1 2" key="1">
    <citation type="submission" date="2023-07" db="EMBL/GenBank/DDBJ databases">
        <title>Sorghum-associated microbial communities from plants grown in Nebraska, USA.</title>
        <authorList>
            <person name="Schachtman D."/>
        </authorList>
    </citation>
    <scope>NUCLEOTIDE SEQUENCE [LARGE SCALE GENOMIC DNA]</scope>
    <source>
        <strain evidence="1 2">DS1709</strain>
    </source>
</reference>
<dbReference type="RefSeq" id="WP_115979791.1">
    <property type="nucleotide sequence ID" value="NZ_JAVDQS010000007.1"/>
</dbReference>
<keyword evidence="2" id="KW-1185">Reference proteome</keyword>
<evidence type="ECO:0000313" key="2">
    <source>
        <dbReference type="Proteomes" id="UP001184853"/>
    </source>
</evidence>
<organism evidence="1 2">
    <name type="scientific">Chryseobacterium geocarposphaerae</name>
    <dbReference type="NCBI Taxonomy" id="1416776"/>
    <lineage>
        <taxon>Bacteria</taxon>
        <taxon>Pseudomonadati</taxon>
        <taxon>Bacteroidota</taxon>
        <taxon>Flavobacteriia</taxon>
        <taxon>Flavobacteriales</taxon>
        <taxon>Weeksellaceae</taxon>
        <taxon>Chryseobacterium group</taxon>
        <taxon>Chryseobacterium</taxon>
    </lineage>
</organism>
<proteinExistence type="predicted"/>
<dbReference type="Proteomes" id="UP001184853">
    <property type="component" value="Unassembled WGS sequence"/>
</dbReference>
<dbReference type="EMBL" id="JAVDQS010000007">
    <property type="protein sequence ID" value="MDR6405863.1"/>
    <property type="molecule type" value="Genomic_DNA"/>
</dbReference>
<evidence type="ECO:0008006" key="3">
    <source>
        <dbReference type="Google" id="ProtNLM"/>
    </source>
</evidence>
<name>A0ABU1LGL0_9FLAO</name>
<gene>
    <name evidence="1" type="ORF">J2781_002797</name>
</gene>
<evidence type="ECO:0000313" key="1">
    <source>
        <dbReference type="EMBL" id="MDR6405863.1"/>
    </source>
</evidence>
<protein>
    <recommendedName>
        <fullName evidence="3">YubB ferredoxin-like domain-containing protein</fullName>
    </recommendedName>
</protein>
<sequence length="172" mass="20099">MANIFQNKLQIQGCASEIQNVFNSIKGKFDDGSIKEIDFNSILPYPDDFTGNGKEWIFENWGAKESFFYKNDDRNTSDTIFFISAYSCPWSLIQYLSTQFPNLTFILCSTDMDNFQNIVGEKAIFKNGDTVLYISPEIDFLKAQEIYFEIYPDSKKDFTFKDNKYTSNEFYF</sequence>
<accession>A0ABU1LGL0</accession>
<comment type="caution">
    <text evidence="1">The sequence shown here is derived from an EMBL/GenBank/DDBJ whole genome shotgun (WGS) entry which is preliminary data.</text>
</comment>